<evidence type="ECO:0000256" key="8">
    <source>
        <dbReference type="ARBA" id="ARBA00022842"/>
    </source>
</evidence>
<keyword evidence="5" id="KW-0479">Metal-binding</keyword>
<protein>
    <submittedName>
        <fullName evidence="12">Uncharacterized protein</fullName>
    </submittedName>
</protein>
<evidence type="ECO:0000256" key="1">
    <source>
        <dbReference type="ARBA" id="ARBA00001936"/>
    </source>
</evidence>
<gene>
    <name evidence="12" type="ORF">VTJ49DRAFT_4349</name>
</gene>
<dbReference type="PANTHER" id="PTHR15822">
    <property type="entry name" value="TRAF AND TNF RECEPTOR-ASSOCIATED PROTEIN"/>
    <property type="match status" value="1"/>
</dbReference>
<proteinExistence type="predicted"/>
<accession>A0ABR3V5X7</accession>
<evidence type="ECO:0000256" key="7">
    <source>
        <dbReference type="ARBA" id="ARBA00022801"/>
    </source>
</evidence>
<keyword evidence="8" id="KW-0460">Magnesium</keyword>
<name>A0ABR3V5X7_HUMIN</name>
<reference evidence="12 13" key="1">
    <citation type="journal article" date="2024" name="Commun. Biol.">
        <title>Comparative genomic analysis of thermophilic fungi reveals convergent evolutionary adaptations and gene losses.</title>
        <authorList>
            <person name="Steindorff A.S."/>
            <person name="Aguilar-Pontes M.V."/>
            <person name="Robinson A.J."/>
            <person name="Andreopoulos B."/>
            <person name="LaButti K."/>
            <person name="Kuo A."/>
            <person name="Mondo S."/>
            <person name="Riley R."/>
            <person name="Otillar R."/>
            <person name="Haridas S."/>
            <person name="Lipzen A."/>
            <person name="Grimwood J."/>
            <person name="Schmutz J."/>
            <person name="Clum A."/>
            <person name="Reid I.D."/>
            <person name="Moisan M.C."/>
            <person name="Butler G."/>
            <person name="Nguyen T.T.M."/>
            <person name="Dewar K."/>
            <person name="Conant G."/>
            <person name="Drula E."/>
            <person name="Henrissat B."/>
            <person name="Hansel C."/>
            <person name="Singer S."/>
            <person name="Hutchinson M.I."/>
            <person name="de Vries R.P."/>
            <person name="Natvig D.O."/>
            <person name="Powell A.J."/>
            <person name="Tsang A."/>
            <person name="Grigoriev I.V."/>
        </authorList>
    </citation>
    <scope>NUCLEOTIDE SEQUENCE [LARGE SCALE GENOMIC DNA]</scope>
    <source>
        <strain evidence="12 13">CBS 620.91</strain>
    </source>
</reference>
<evidence type="ECO:0000256" key="3">
    <source>
        <dbReference type="ARBA" id="ARBA00004123"/>
    </source>
</evidence>
<dbReference type="Gene3D" id="3.60.10.10">
    <property type="entry name" value="Endonuclease/exonuclease/phosphatase"/>
    <property type="match status" value="1"/>
</dbReference>
<dbReference type="Proteomes" id="UP001583172">
    <property type="component" value="Unassembled WGS sequence"/>
</dbReference>
<evidence type="ECO:0000313" key="13">
    <source>
        <dbReference type="Proteomes" id="UP001583172"/>
    </source>
</evidence>
<keyword evidence="10" id="KW-0539">Nucleus</keyword>
<organism evidence="12 13">
    <name type="scientific">Humicola insolens</name>
    <name type="common">Soft-rot fungus</name>
    <dbReference type="NCBI Taxonomy" id="85995"/>
    <lineage>
        <taxon>Eukaryota</taxon>
        <taxon>Fungi</taxon>
        <taxon>Dikarya</taxon>
        <taxon>Ascomycota</taxon>
        <taxon>Pezizomycotina</taxon>
        <taxon>Sordariomycetes</taxon>
        <taxon>Sordariomycetidae</taxon>
        <taxon>Sordariales</taxon>
        <taxon>Chaetomiaceae</taxon>
        <taxon>Mycothermus</taxon>
    </lineage>
</organism>
<dbReference type="InterPro" id="IPR036691">
    <property type="entry name" value="Endo/exonu/phosph_ase_sf"/>
</dbReference>
<dbReference type="InterPro" id="IPR051547">
    <property type="entry name" value="TDP2-like"/>
</dbReference>
<evidence type="ECO:0000256" key="10">
    <source>
        <dbReference type="ARBA" id="ARBA00023242"/>
    </source>
</evidence>
<evidence type="ECO:0000256" key="6">
    <source>
        <dbReference type="ARBA" id="ARBA00022763"/>
    </source>
</evidence>
<evidence type="ECO:0000256" key="5">
    <source>
        <dbReference type="ARBA" id="ARBA00022723"/>
    </source>
</evidence>
<evidence type="ECO:0000256" key="9">
    <source>
        <dbReference type="ARBA" id="ARBA00023204"/>
    </source>
</evidence>
<evidence type="ECO:0000313" key="12">
    <source>
        <dbReference type="EMBL" id="KAL1837025.1"/>
    </source>
</evidence>
<keyword evidence="7" id="KW-0378">Hydrolase</keyword>
<keyword evidence="4" id="KW-0540">Nuclease</keyword>
<comment type="cofactor">
    <cofactor evidence="1">
        <name>Mn(2+)</name>
        <dbReference type="ChEBI" id="CHEBI:29035"/>
    </cofactor>
</comment>
<dbReference type="EMBL" id="JAZGSY010000337">
    <property type="protein sequence ID" value="KAL1837025.1"/>
    <property type="molecule type" value="Genomic_DNA"/>
</dbReference>
<keyword evidence="13" id="KW-1185">Reference proteome</keyword>
<feature type="region of interest" description="Disordered" evidence="11">
    <location>
        <begin position="371"/>
        <end position="390"/>
    </location>
</feature>
<dbReference type="PANTHER" id="PTHR15822:SF4">
    <property type="entry name" value="TYROSYL-DNA PHOSPHODIESTERASE 2"/>
    <property type="match status" value="1"/>
</dbReference>
<evidence type="ECO:0000256" key="2">
    <source>
        <dbReference type="ARBA" id="ARBA00001946"/>
    </source>
</evidence>
<comment type="cofactor">
    <cofactor evidence="2">
        <name>Mg(2+)</name>
        <dbReference type="ChEBI" id="CHEBI:18420"/>
    </cofactor>
</comment>
<keyword evidence="6" id="KW-0227">DNA damage</keyword>
<comment type="subcellular location">
    <subcellularLocation>
        <location evidence="3">Nucleus</location>
    </subcellularLocation>
</comment>
<keyword evidence="9" id="KW-0234">DNA repair</keyword>
<comment type="caution">
    <text evidence="12">The sequence shown here is derived from an EMBL/GenBank/DDBJ whole genome shotgun (WGS) entry which is preliminary data.</text>
</comment>
<sequence length="390" mass="43529">MVHYMQLPSGWKSSDIIEQSYLTMRHGVWQSAQGPMLSAVHALGTNIRFSVVAWNLDARRPELDARMDSIRFQLKFMVENNPVPILPVIMLIEVTQTCLNRLRQTHWVAMYYNISDDATSPSPSGILMLIPRSFPIKTVYRVPCGVTKGGTQRDLLFVDVTLTNRNGSTENTEYVFRLCTTHLIGLSPRQRAKVLAKAAAHLRLAHLSVLGGDLHAVTAWDAAAVEQIMLRDAFLEKGGVEGAKDAATFGPTADLRSVKAIGQHRTDKVLFCGHAKVLCYDTFGKEAVVSDPWAEGELLKNGRLVKPWASDHLGVQAAFQVEVDEDEQGEWIVDDEDGGEQGVEGLLGWIVDEEFEYEEDEDGEEMGEWIVDEENDDDDDDDDVVAENWI</sequence>
<evidence type="ECO:0000256" key="11">
    <source>
        <dbReference type="SAM" id="MobiDB-lite"/>
    </source>
</evidence>
<evidence type="ECO:0000256" key="4">
    <source>
        <dbReference type="ARBA" id="ARBA00022722"/>
    </source>
</evidence>
<dbReference type="SUPFAM" id="SSF56219">
    <property type="entry name" value="DNase I-like"/>
    <property type="match status" value="1"/>
</dbReference>